<feature type="non-terminal residue" evidence="1">
    <location>
        <position position="60"/>
    </location>
</feature>
<dbReference type="EMBL" id="JASPKZ010007945">
    <property type="protein sequence ID" value="KAJ9581346.1"/>
    <property type="molecule type" value="Genomic_DNA"/>
</dbReference>
<protein>
    <submittedName>
        <fullName evidence="1">Uncharacterized protein</fullName>
    </submittedName>
</protein>
<sequence length="60" mass="6903">FSFFAKPFPMRVTTVQSLDGVHKILNTHHDFRSLPRDSSATSQTYECCSCEPESCYRNKT</sequence>
<dbReference type="Proteomes" id="UP001233999">
    <property type="component" value="Unassembled WGS sequence"/>
</dbReference>
<evidence type="ECO:0000313" key="2">
    <source>
        <dbReference type="Proteomes" id="UP001233999"/>
    </source>
</evidence>
<reference evidence="1" key="2">
    <citation type="submission" date="2023-05" db="EMBL/GenBank/DDBJ databases">
        <authorList>
            <person name="Fouks B."/>
        </authorList>
    </citation>
    <scope>NUCLEOTIDE SEQUENCE</scope>
    <source>
        <strain evidence="1">Stay&amp;Tobe</strain>
        <tissue evidence="1">Testes</tissue>
    </source>
</reference>
<proteinExistence type="predicted"/>
<accession>A0AAD7ZJ23</accession>
<reference evidence="1" key="1">
    <citation type="journal article" date="2023" name="IScience">
        <title>Live-bearing cockroach genome reveals convergent evolutionary mechanisms linked to viviparity in insects and beyond.</title>
        <authorList>
            <person name="Fouks B."/>
            <person name="Harrison M.C."/>
            <person name="Mikhailova A.A."/>
            <person name="Marchal E."/>
            <person name="English S."/>
            <person name="Carruthers M."/>
            <person name="Jennings E.C."/>
            <person name="Chiamaka E.L."/>
            <person name="Frigard R.A."/>
            <person name="Pippel M."/>
            <person name="Attardo G.M."/>
            <person name="Benoit J.B."/>
            <person name="Bornberg-Bauer E."/>
            <person name="Tobe S.S."/>
        </authorList>
    </citation>
    <scope>NUCLEOTIDE SEQUENCE</scope>
    <source>
        <strain evidence="1">Stay&amp;Tobe</strain>
    </source>
</reference>
<organism evidence="1 2">
    <name type="scientific">Diploptera punctata</name>
    <name type="common">Pacific beetle cockroach</name>
    <dbReference type="NCBI Taxonomy" id="6984"/>
    <lineage>
        <taxon>Eukaryota</taxon>
        <taxon>Metazoa</taxon>
        <taxon>Ecdysozoa</taxon>
        <taxon>Arthropoda</taxon>
        <taxon>Hexapoda</taxon>
        <taxon>Insecta</taxon>
        <taxon>Pterygota</taxon>
        <taxon>Neoptera</taxon>
        <taxon>Polyneoptera</taxon>
        <taxon>Dictyoptera</taxon>
        <taxon>Blattodea</taxon>
        <taxon>Blaberoidea</taxon>
        <taxon>Blaberidae</taxon>
        <taxon>Diplopterinae</taxon>
        <taxon>Diploptera</taxon>
    </lineage>
</organism>
<dbReference type="AlphaFoldDB" id="A0AAD7ZJ23"/>
<name>A0AAD7ZJ23_DIPPU</name>
<comment type="caution">
    <text evidence="1">The sequence shown here is derived from an EMBL/GenBank/DDBJ whole genome shotgun (WGS) entry which is preliminary data.</text>
</comment>
<gene>
    <name evidence="1" type="ORF">L9F63_023473</name>
</gene>
<keyword evidence="2" id="KW-1185">Reference proteome</keyword>
<feature type="non-terminal residue" evidence="1">
    <location>
        <position position="1"/>
    </location>
</feature>
<evidence type="ECO:0000313" key="1">
    <source>
        <dbReference type="EMBL" id="KAJ9581346.1"/>
    </source>
</evidence>